<protein>
    <recommendedName>
        <fullName evidence="2">BTB domain-containing protein</fullName>
    </recommendedName>
</protein>
<dbReference type="EMBL" id="CAJVRL010000067">
    <property type="protein sequence ID" value="CAG8955888.1"/>
    <property type="molecule type" value="Genomic_DNA"/>
</dbReference>
<dbReference type="InterPro" id="IPR011333">
    <property type="entry name" value="SKP1/BTB/POZ_sf"/>
</dbReference>
<organism evidence="3 4">
    <name type="scientific">Hymenoscyphus fraxineus</name>
    <dbReference type="NCBI Taxonomy" id="746836"/>
    <lineage>
        <taxon>Eukaryota</taxon>
        <taxon>Fungi</taxon>
        <taxon>Dikarya</taxon>
        <taxon>Ascomycota</taxon>
        <taxon>Pezizomycotina</taxon>
        <taxon>Leotiomycetes</taxon>
        <taxon>Helotiales</taxon>
        <taxon>Helotiaceae</taxon>
        <taxon>Hymenoscyphus</taxon>
    </lineage>
</organism>
<feature type="domain" description="BTB" evidence="2">
    <location>
        <begin position="36"/>
        <end position="140"/>
    </location>
</feature>
<comment type="caution">
    <text evidence="3">The sequence shown here is derived from an EMBL/GenBank/DDBJ whole genome shotgun (WGS) entry which is preliminary data.</text>
</comment>
<dbReference type="PROSITE" id="PS50097">
    <property type="entry name" value="BTB"/>
    <property type="match status" value="1"/>
</dbReference>
<evidence type="ECO:0000256" key="1">
    <source>
        <dbReference type="SAM" id="MobiDB-lite"/>
    </source>
</evidence>
<reference evidence="3" key="1">
    <citation type="submission" date="2021-07" db="EMBL/GenBank/DDBJ databases">
        <authorList>
            <person name="Durling M."/>
        </authorList>
    </citation>
    <scope>NUCLEOTIDE SEQUENCE</scope>
</reference>
<dbReference type="Pfam" id="PF00651">
    <property type="entry name" value="BTB"/>
    <property type="match status" value="1"/>
</dbReference>
<gene>
    <name evidence="3" type="ORF">HYFRA_00008738</name>
</gene>
<dbReference type="OrthoDB" id="2129688at2759"/>
<evidence type="ECO:0000313" key="4">
    <source>
        <dbReference type="Proteomes" id="UP000696280"/>
    </source>
</evidence>
<feature type="region of interest" description="Disordered" evidence="1">
    <location>
        <begin position="1"/>
        <end position="28"/>
    </location>
</feature>
<keyword evidence="4" id="KW-1185">Reference proteome</keyword>
<proteinExistence type="predicted"/>
<dbReference type="InterPro" id="IPR000210">
    <property type="entry name" value="BTB/POZ_dom"/>
</dbReference>
<dbReference type="Gene3D" id="3.30.710.10">
    <property type="entry name" value="Potassium Channel Kv1.1, Chain A"/>
    <property type="match status" value="1"/>
</dbReference>
<dbReference type="AlphaFoldDB" id="A0A9N9L0E3"/>
<evidence type="ECO:0000313" key="3">
    <source>
        <dbReference type="EMBL" id="CAG8955888.1"/>
    </source>
</evidence>
<name>A0A9N9L0E3_9HELO</name>
<evidence type="ECO:0000259" key="2">
    <source>
        <dbReference type="PROSITE" id="PS50097"/>
    </source>
</evidence>
<sequence length="370" mass="42152">MTSNPSNKRPRPNSDVQQAPSKPPAPIVFRKPGEAVDTLLSALGQDYHVHSSILKLHSNYFRKFLDSPDKSGKPASPQFRYHYVTVIDRDDAKAWFLESSEKGTPATADQLAGLTDKNQQSDAFSDLLKAMYHRPFKIHSYSHLEAMSTIADIYCALPVLSTALSGALLGSRLFEKNQYLGGSRDCTSEFLRKEHEIIFIAKRLRNADLFRECLIVIAGKWLFEDGIEPWHTKYKAVANDPKLLKLIQRESENITRKMAKVDHEILLLVLRIGWRPNAEFGSREPDLAMGTPEPSEPSFYYNVKARLDHPEGDSDFEVLEFELDKILENNLVFDRTHDRPGDYQGVFNNALLCARIQDEDLPWCLSEVDW</sequence>
<dbReference type="SUPFAM" id="SSF54695">
    <property type="entry name" value="POZ domain"/>
    <property type="match status" value="1"/>
</dbReference>
<accession>A0A9N9L0E3</accession>
<dbReference type="Proteomes" id="UP000696280">
    <property type="component" value="Unassembled WGS sequence"/>
</dbReference>